<evidence type="ECO:0000313" key="7">
    <source>
        <dbReference type="Proteomes" id="UP000749293"/>
    </source>
</evidence>
<dbReference type="Pfam" id="PF04082">
    <property type="entry name" value="Fungal_trans"/>
    <property type="match status" value="1"/>
</dbReference>
<keyword evidence="2" id="KW-0539">Nucleus</keyword>
<dbReference type="EMBL" id="JAANYQ010000011">
    <property type="protein sequence ID" value="KAF4121929.1"/>
    <property type="molecule type" value="Genomic_DNA"/>
</dbReference>
<dbReference type="CDD" id="cd12148">
    <property type="entry name" value="fungal_TF_MHR"/>
    <property type="match status" value="1"/>
</dbReference>
<dbReference type="GO" id="GO:0008270">
    <property type="term" value="F:zinc ion binding"/>
    <property type="evidence" value="ECO:0007669"/>
    <property type="project" value="InterPro"/>
</dbReference>
<dbReference type="OrthoDB" id="4132249at2759"/>
<evidence type="ECO:0000313" key="6">
    <source>
        <dbReference type="EMBL" id="KAF4121929.1"/>
    </source>
</evidence>
<feature type="compositionally biased region" description="Polar residues" evidence="3">
    <location>
        <begin position="708"/>
        <end position="731"/>
    </location>
</feature>
<dbReference type="SMART" id="SM00906">
    <property type="entry name" value="Fungal_trans"/>
    <property type="match status" value="1"/>
</dbReference>
<dbReference type="Proteomes" id="UP000749293">
    <property type="component" value="Unassembled WGS sequence"/>
</dbReference>
<dbReference type="GO" id="GO:0003677">
    <property type="term" value="F:DNA binding"/>
    <property type="evidence" value="ECO:0007669"/>
    <property type="project" value="InterPro"/>
</dbReference>
<dbReference type="InterPro" id="IPR050797">
    <property type="entry name" value="Carb_Metab_Trans_Reg"/>
</dbReference>
<dbReference type="GeneID" id="55967999"/>
<feature type="region of interest" description="Disordered" evidence="3">
    <location>
        <begin position="606"/>
        <end position="669"/>
    </location>
</feature>
<dbReference type="Gene3D" id="4.10.240.10">
    <property type="entry name" value="Zn(2)-C6 fungal-type DNA-binding domain"/>
    <property type="match status" value="1"/>
</dbReference>
<keyword evidence="7" id="KW-1185">Reference proteome</keyword>
<dbReference type="GO" id="GO:0000981">
    <property type="term" value="F:DNA-binding transcription factor activity, RNA polymerase II-specific"/>
    <property type="evidence" value="ECO:0007669"/>
    <property type="project" value="InterPro"/>
</dbReference>
<dbReference type="CDD" id="cd00067">
    <property type="entry name" value="GAL4"/>
    <property type="match status" value="1"/>
</dbReference>
<sequence length="755" mass="84613">MTQAVKRACDACHRRKVKCDGINPCRNCNQASLSCTYNAVPQKKGPKGSRAKVISELRETQRQTSLLAKVQSRLQDVSCPPPTTLTPTPGLLTGDIIKECLNFYFENMYAQLPILDRMQIEQQLLYMDHNRDFYCLITSLCAFVILQPGMVMPSGDLYSLNMMPGANIISSQLLVEEAVRVRKGYEYLDAITHNTVATSFFLFGCHYAQEMHDRAWYHLREATTMVHLAGMHKEEHYLQMESAEATRRRRLFWLLYATERAYALQRNRPLTLQPTINLPTARDDPSDPLAHQLNPFVLLVSLFKPFDESLVATWNKARSSLAPSHIASLRKQLNEMAQSYICQDSSFSDYHTNQQWLKSTVWQLTNGSVNDDAMSFQYSGSNMPRDLLMAMASQFQGHGLELLNSGLIERLMEVTHLMIEFLSMQPDSPVSYRPGPRSHMNELLNMVAMSRNGDHRFLPALMSKTAELLPSLVNPMLQNAPDNPKMANIDIFDGFGTAGMAQPPPQMQMAMDTTDYDRKFPVEEYDAEYTAAMDMNGSTPESQTTSSNHSTSTVPTTHQAAHPQPPPSASDINSSFGSPGIMSPGMDYPAGMGGFTMPDIVMSPMAHATHHHHQSTPPLGHVQPPPTQTQQQQQQQQPPTTAPRMSHDPSNNMSQPPPPQQTPQQPPQHMNAMSINAATVPASHPIMRTQQQQQQQSQIPPPLQQRQTTFQLQSSPTPQQMRAVNDFQSLQRPPEASRPIVNMPMTGEIDFSALQ</sequence>
<feature type="region of interest" description="Disordered" evidence="3">
    <location>
        <begin position="686"/>
        <end position="755"/>
    </location>
</feature>
<name>A0A9P4YUB9_9HYPO</name>
<keyword evidence="4" id="KW-0472">Membrane</keyword>
<dbReference type="GO" id="GO:0006351">
    <property type="term" value="P:DNA-templated transcription"/>
    <property type="evidence" value="ECO:0007669"/>
    <property type="project" value="InterPro"/>
</dbReference>
<dbReference type="AlphaFoldDB" id="A0A9P4YUB9"/>
<dbReference type="RefSeq" id="XP_035320581.1">
    <property type="nucleotide sequence ID" value="XM_035463750.1"/>
</dbReference>
<feature type="transmembrane region" description="Helical" evidence="4">
    <location>
        <begin position="133"/>
        <end position="152"/>
    </location>
</feature>
<proteinExistence type="predicted"/>
<dbReference type="PANTHER" id="PTHR31668">
    <property type="entry name" value="GLUCOSE TRANSPORT TRANSCRIPTION REGULATOR RGT1-RELATED-RELATED"/>
    <property type="match status" value="1"/>
</dbReference>
<dbReference type="SMART" id="SM00066">
    <property type="entry name" value="GAL4"/>
    <property type="match status" value="1"/>
</dbReference>
<feature type="compositionally biased region" description="Low complexity" evidence="3">
    <location>
        <begin position="628"/>
        <end position="639"/>
    </location>
</feature>
<evidence type="ECO:0000259" key="5">
    <source>
        <dbReference type="PROSITE" id="PS50048"/>
    </source>
</evidence>
<keyword evidence="4" id="KW-1133">Transmembrane helix</keyword>
<protein>
    <submittedName>
        <fullName evidence="6">C6 zinc finger protein</fullName>
    </submittedName>
</protein>
<keyword evidence="4" id="KW-0812">Transmembrane</keyword>
<dbReference type="InterPro" id="IPR007219">
    <property type="entry name" value="XnlR_reg_dom"/>
</dbReference>
<organism evidence="6 7">
    <name type="scientific">Geosmithia morbida</name>
    <dbReference type="NCBI Taxonomy" id="1094350"/>
    <lineage>
        <taxon>Eukaryota</taxon>
        <taxon>Fungi</taxon>
        <taxon>Dikarya</taxon>
        <taxon>Ascomycota</taxon>
        <taxon>Pezizomycotina</taxon>
        <taxon>Sordariomycetes</taxon>
        <taxon>Hypocreomycetidae</taxon>
        <taxon>Hypocreales</taxon>
        <taxon>Bionectriaceae</taxon>
        <taxon>Geosmithia</taxon>
    </lineage>
</organism>
<dbReference type="PROSITE" id="PS00463">
    <property type="entry name" value="ZN2_CY6_FUNGAL_1"/>
    <property type="match status" value="1"/>
</dbReference>
<evidence type="ECO:0000256" key="1">
    <source>
        <dbReference type="ARBA" id="ARBA00022723"/>
    </source>
</evidence>
<evidence type="ECO:0000256" key="2">
    <source>
        <dbReference type="ARBA" id="ARBA00023242"/>
    </source>
</evidence>
<keyword evidence="1" id="KW-0479">Metal-binding</keyword>
<evidence type="ECO:0000256" key="4">
    <source>
        <dbReference type="SAM" id="Phobius"/>
    </source>
</evidence>
<evidence type="ECO:0000256" key="3">
    <source>
        <dbReference type="SAM" id="MobiDB-lite"/>
    </source>
</evidence>
<dbReference type="PANTHER" id="PTHR31668:SF20">
    <property type="entry name" value="ZN(II)2CYS6 TRANSCRIPTION FACTOR (EUROFUNG)"/>
    <property type="match status" value="1"/>
</dbReference>
<dbReference type="InterPro" id="IPR036864">
    <property type="entry name" value="Zn2-C6_fun-type_DNA-bd_sf"/>
</dbReference>
<feature type="region of interest" description="Disordered" evidence="3">
    <location>
        <begin position="535"/>
        <end position="581"/>
    </location>
</feature>
<dbReference type="InterPro" id="IPR001138">
    <property type="entry name" value="Zn2Cys6_DnaBD"/>
</dbReference>
<dbReference type="SUPFAM" id="SSF57701">
    <property type="entry name" value="Zn2/Cys6 DNA-binding domain"/>
    <property type="match status" value="1"/>
</dbReference>
<feature type="domain" description="Zn(2)-C6 fungal-type" evidence="5">
    <location>
        <begin position="8"/>
        <end position="37"/>
    </location>
</feature>
<gene>
    <name evidence="6" type="ORF">GMORB2_1769</name>
</gene>
<feature type="compositionally biased region" description="Pro residues" evidence="3">
    <location>
        <begin position="655"/>
        <end position="666"/>
    </location>
</feature>
<accession>A0A9P4YUB9</accession>
<comment type="caution">
    <text evidence="6">The sequence shown here is derived from an EMBL/GenBank/DDBJ whole genome shotgun (WGS) entry which is preliminary data.</text>
</comment>
<dbReference type="Pfam" id="PF00172">
    <property type="entry name" value="Zn_clus"/>
    <property type="match status" value="1"/>
</dbReference>
<feature type="compositionally biased region" description="Low complexity" evidence="3">
    <location>
        <begin position="542"/>
        <end position="562"/>
    </location>
</feature>
<dbReference type="PROSITE" id="PS50048">
    <property type="entry name" value="ZN2_CY6_FUNGAL_2"/>
    <property type="match status" value="1"/>
</dbReference>
<reference evidence="6" key="1">
    <citation type="submission" date="2020-03" db="EMBL/GenBank/DDBJ databases">
        <title>Site-based positive gene gene selection in Geosmithia morbida across the United States reveals a broad range of putative effectors and factors for local host and environmental adapation.</title>
        <authorList>
            <person name="Onufrak A."/>
            <person name="Murdoch R.W."/>
            <person name="Gazis R."/>
            <person name="Huff M."/>
            <person name="Staton M."/>
            <person name="Klingeman W."/>
            <person name="Hadziabdic D."/>
        </authorList>
    </citation>
    <scope>NUCLEOTIDE SEQUENCE</scope>
    <source>
        <strain evidence="6">1262</strain>
    </source>
</reference>